<proteinExistence type="predicted"/>
<feature type="signal peptide" evidence="1">
    <location>
        <begin position="1"/>
        <end position="18"/>
    </location>
</feature>
<name>A0A4U6UEP2_SETVI</name>
<evidence type="ECO:0000313" key="2">
    <source>
        <dbReference type="EMBL" id="TKW14561.1"/>
    </source>
</evidence>
<dbReference type="EMBL" id="CM016556">
    <property type="protein sequence ID" value="TKW14561.1"/>
    <property type="molecule type" value="Genomic_DNA"/>
</dbReference>
<dbReference type="Proteomes" id="UP000298652">
    <property type="component" value="Chromosome 5"/>
</dbReference>
<protein>
    <submittedName>
        <fullName evidence="2">Uncharacterized protein</fullName>
    </submittedName>
</protein>
<organism evidence="2 3">
    <name type="scientific">Setaria viridis</name>
    <name type="common">Green bristlegrass</name>
    <name type="synonym">Setaria italica subsp. viridis</name>
    <dbReference type="NCBI Taxonomy" id="4556"/>
    <lineage>
        <taxon>Eukaryota</taxon>
        <taxon>Viridiplantae</taxon>
        <taxon>Streptophyta</taxon>
        <taxon>Embryophyta</taxon>
        <taxon>Tracheophyta</taxon>
        <taxon>Spermatophyta</taxon>
        <taxon>Magnoliopsida</taxon>
        <taxon>Liliopsida</taxon>
        <taxon>Poales</taxon>
        <taxon>Poaceae</taxon>
        <taxon>PACMAD clade</taxon>
        <taxon>Panicoideae</taxon>
        <taxon>Panicodae</taxon>
        <taxon>Paniceae</taxon>
        <taxon>Cenchrinae</taxon>
        <taxon>Setaria</taxon>
    </lineage>
</organism>
<dbReference type="Gramene" id="TKW14561">
    <property type="protein sequence ID" value="TKW14561"/>
    <property type="gene ID" value="SEVIR_5G176750v2"/>
</dbReference>
<keyword evidence="1" id="KW-0732">Signal</keyword>
<dbReference type="AlphaFoldDB" id="A0A4U6UEP2"/>
<reference evidence="2" key="1">
    <citation type="submission" date="2019-03" db="EMBL/GenBank/DDBJ databases">
        <title>WGS assembly of Setaria viridis.</title>
        <authorList>
            <person name="Huang P."/>
            <person name="Jenkins J."/>
            <person name="Grimwood J."/>
            <person name="Barry K."/>
            <person name="Healey A."/>
            <person name="Mamidi S."/>
            <person name="Sreedasyam A."/>
            <person name="Shu S."/>
            <person name="Feldman M."/>
            <person name="Wu J."/>
            <person name="Yu Y."/>
            <person name="Chen C."/>
            <person name="Johnson J."/>
            <person name="Rokhsar D."/>
            <person name="Baxter I."/>
            <person name="Schmutz J."/>
            <person name="Brutnell T."/>
            <person name="Kellogg E."/>
        </authorList>
    </citation>
    <scope>NUCLEOTIDE SEQUENCE [LARGE SCALE GENOMIC DNA]</scope>
</reference>
<accession>A0A4U6UEP2</accession>
<feature type="chain" id="PRO_5020923778" evidence="1">
    <location>
        <begin position="19"/>
        <end position="40"/>
    </location>
</feature>
<sequence>MFNCGLITWFTCLTVTQASERELQLRFRSQIVSIVHSWQC</sequence>
<evidence type="ECO:0000256" key="1">
    <source>
        <dbReference type="SAM" id="SignalP"/>
    </source>
</evidence>
<gene>
    <name evidence="2" type="ORF">SEVIR_5G176750v2</name>
</gene>
<keyword evidence="3" id="KW-1185">Reference proteome</keyword>
<evidence type="ECO:0000313" key="3">
    <source>
        <dbReference type="Proteomes" id="UP000298652"/>
    </source>
</evidence>